<name>A0ABW2F469_9GAMM</name>
<dbReference type="RefSeq" id="WP_346064124.1">
    <property type="nucleotide sequence ID" value="NZ_BAAADR010000045.1"/>
</dbReference>
<protein>
    <recommendedName>
        <fullName evidence="3">NinB protein</fullName>
    </recommendedName>
</protein>
<dbReference type="SUPFAM" id="SSF103370">
    <property type="entry name" value="NinB"/>
    <property type="match status" value="1"/>
</dbReference>
<dbReference type="EMBL" id="JBHSZP010000049">
    <property type="protein sequence ID" value="MFC7091898.1"/>
    <property type="molecule type" value="Genomic_DNA"/>
</dbReference>
<dbReference type="InterPro" id="IPR036619">
    <property type="entry name" value="NinB_sf"/>
</dbReference>
<organism evidence="1 2">
    <name type="scientific">Halomonas salifodinae</name>
    <dbReference type="NCBI Taxonomy" id="438745"/>
    <lineage>
        <taxon>Bacteria</taxon>
        <taxon>Pseudomonadati</taxon>
        <taxon>Pseudomonadota</taxon>
        <taxon>Gammaproteobacteria</taxon>
        <taxon>Oceanospirillales</taxon>
        <taxon>Halomonadaceae</taxon>
        <taxon>Halomonas</taxon>
    </lineage>
</organism>
<proteinExistence type="predicted"/>
<dbReference type="Gene3D" id="1.10.3790.10">
    <property type="entry name" value="NinB"/>
    <property type="match status" value="1"/>
</dbReference>
<accession>A0ABW2F469</accession>
<keyword evidence="2" id="KW-1185">Reference proteome</keyword>
<dbReference type="Proteomes" id="UP001596411">
    <property type="component" value="Unassembled WGS sequence"/>
</dbReference>
<gene>
    <name evidence="1" type="ORF">ACFQH5_20350</name>
</gene>
<comment type="caution">
    <text evidence="1">The sequence shown here is derived from an EMBL/GenBank/DDBJ whole genome shotgun (WGS) entry which is preliminary data.</text>
</comment>
<sequence>MSKELVIPVASPADYSPAIERVKSAATKGVQGGRPFEIAIRYPSKSRIQEEKYHAMIHDIHRQCFRGYSAEGVKAVLVNQFAREMEEAGTPLAHPGERVWDWQTQEPVYVRPSTKGFLKSEASQFVEFLYSVGTEYGVAWSDKAMKAYEEYREVAA</sequence>
<reference evidence="2" key="1">
    <citation type="journal article" date="2019" name="Int. J. Syst. Evol. Microbiol.">
        <title>The Global Catalogue of Microorganisms (GCM) 10K type strain sequencing project: providing services to taxonomists for standard genome sequencing and annotation.</title>
        <authorList>
            <consortium name="The Broad Institute Genomics Platform"/>
            <consortium name="The Broad Institute Genome Sequencing Center for Infectious Disease"/>
            <person name="Wu L."/>
            <person name="Ma J."/>
        </authorList>
    </citation>
    <scope>NUCLEOTIDE SEQUENCE [LARGE SCALE GENOMIC DNA]</scope>
    <source>
        <strain evidence="2">CGMCC 1.13666</strain>
    </source>
</reference>
<evidence type="ECO:0000313" key="2">
    <source>
        <dbReference type="Proteomes" id="UP001596411"/>
    </source>
</evidence>
<evidence type="ECO:0000313" key="1">
    <source>
        <dbReference type="EMBL" id="MFC7091898.1"/>
    </source>
</evidence>
<evidence type="ECO:0008006" key="3">
    <source>
        <dbReference type="Google" id="ProtNLM"/>
    </source>
</evidence>